<sequence length="180" mass="20409">MQDNGQCFLRPMLETGTSRQATFSRIRTLACESACRRENSGQYWAKDGKERPRRSRDRVVWVSCLGRSYPERIVGFDRAQRGRRGWWGCGVCHPQRVHSIAWTHKTLERATNAGRRLHHGDAGCPQRVHSIAWTGQGRSGVSSSRWNRPSDVYRRGNERTATMACRFSQSTANSSSLGAI</sequence>
<dbReference type="AlphaFoldDB" id="A0A6G0W4K7"/>
<dbReference type="EMBL" id="VJMJ01000357">
    <property type="protein sequence ID" value="KAF0721925.1"/>
    <property type="molecule type" value="Genomic_DNA"/>
</dbReference>
<accession>A0A6G0W4K7</accession>
<evidence type="ECO:0000313" key="1">
    <source>
        <dbReference type="EMBL" id="KAF0721925.1"/>
    </source>
</evidence>
<proteinExistence type="predicted"/>
<dbReference type="Proteomes" id="UP000481153">
    <property type="component" value="Unassembled WGS sequence"/>
</dbReference>
<evidence type="ECO:0000313" key="2">
    <source>
        <dbReference type="Proteomes" id="UP000481153"/>
    </source>
</evidence>
<name>A0A6G0W4K7_9STRA</name>
<organism evidence="1 2">
    <name type="scientific">Aphanomyces euteiches</name>
    <dbReference type="NCBI Taxonomy" id="100861"/>
    <lineage>
        <taxon>Eukaryota</taxon>
        <taxon>Sar</taxon>
        <taxon>Stramenopiles</taxon>
        <taxon>Oomycota</taxon>
        <taxon>Saprolegniomycetes</taxon>
        <taxon>Saprolegniales</taxon>
        <taxon>Verrucalvaceae</taxon>
        <taxon>Aphanomyces</taxon>
    </lineage>
</organism>
<reference evidence="1 2" key="1">
    <citation type="submission" date="2019-07" db="EMBL/GenBank/DDBJ databases">
        <title>Genomics analysis of Aphanomyces spp. identifies a new class of oomycete effector associated with host adaptation.</title>
        <authorList>
            <person name="Gaulin E."/>
        </authorList>
    </citation>
    <scope>NUCLEOTIDE SEQUENCE [LARGE SCALE GENOMIC DNA]</scope>
    <source>
        <strain evidence="1 2">ATCC 201684</strain>
    </source>
</reference>
<protein>
    <submittedName>
        <fullName evidence="1">Uncharacterized protein</fullName>
    </submittedName>
</protein>
<keyword evidence="2" id="KW-1185">Reference proteome</keyword>
<comment type="caution">
    <text evidence="1">The sequence shown here is derived from an EMBL/GenBank/DDBJ whole genome shotgun (WGS) entry which is preliminary data.</text>
</comment>
<gene>
    <name evidence="1" type="ORF">Ae201684_018809</name>
</gene>